<gene>
    <name evidence="2" type="ORF">C1SCF055_LOCUS34229</name>
</gene>
<organism evidence="2">
    <name type="scientific">Cladocopium goreaui</name>
    <dbReference type="NCBI Taxonomy" id="2562237"/>
    <lineage>
        <taxon>Eukaryota</taxon>
        <taxon>Sar</taxon>
        <taxon>Alveolata</taxon>
        <taxon>Dinophyceae</taxon>
        <taxon>Suessiales</taxon>
        <taxon>Symbiodiniaceae</taxon>
        <taxon>Cladocopium</taxon>
    </lineage>
</organism>
<dbReference type="EMBL" id="CAMXCT030004399">
    <property type="protein sequence ID" value="CAL4796139.1"/>
    <property type="molecule type" value="Genomic_DNA"/>
</dbReference>
<comment type="caution">
    <text evidence="2">The sequence shown here is derived from an EMBL/GenBank/DDBJ whole genome shotgun (WGS) entry which is preliminary data.</text>
</comment>
<keyword evidence="4" id="KW-1185">Reference proteome</keyword>
<dbReference type="AlphaFoldDB" id="A0A9P1DFK7"/>
<dbReference type="OrthoDB" id="185373at2759"/>
<dbReference type="Gene3D" id="1.25.40.10">
    <property type="entry name" value="Tetratricopeptide repeat domain"/>
    <property type="match status" value="2"/>
</dbReference>
<protein>
    <submittedName>
        <fullName evidence="3">Pentatricopeptide repeat-containing protein, chloroplastic</fullName>
    </submittedName>
</protein>
<evidence type="ECO:0000256" key="1">
    <source>
        <dbReference type="ARBA" id="ARBA00022737"/>
    </source>
</evidence>
<keyword evidence="1" id="KW-0677">Repeat</keyword>
<accession>A0A9P1DFK7</accession>
<evidence type="ECO:0000313" key="3">
    <source>
        <dbReference type="EMBL" id="CAL4796139.1"/>
    </source>
</evidence>
<dbReference type="PANTHER" id="PTHR47447">
    <property type="entry name" value="OS03G0856100 PROTEIN"/>
    <property type="match status" value="1"/>
</dbReference>
<dbReference type="InterPro" id="IPR011990">
    <property type="entry name" value="TPR-like_helical_dom_sf"/>
</dbReference>
<proteinExistence type="predicted"/>
<reference evidence="3 4" key="2">
    <citation type="submission" date="2024-05" db="EMBL/GenBank/DDBJ databases">
        <authorList>
            <person name="Chen Y."/>
            <person name="Shah S."/>
            <person name="Dougan E. K."/>
            <person name="Thang M."/>
            <person name="Chan C."/>
        </authorList>
    </citation>
    <scope>NUCLEOTIDE SEQUENCE [LARGE SCALE GENOMIC DNA]</scope>
</reference>
<evidence type="ECO:0000313" key="4">
    <source>
        <dbReference type="Proteomes" id="UP001152797"/>
    </source>
</evidence>
<dbReference type="EMBL" id="CAMXCT010004399">
    <property type="protein sequence ID" value="CAI4008827.1"/>
    <property type="molecule type" value="Genomic_DNA"/>
</dbReference>
<evidence type="ECO:0000313" key="2">
    <source>
        <dbReference type="EMBL" id="CAI4008827.1"/>
    </source>
</evidence>
<reference evidence="2" key="1">
    <citation type="submission" date="2022-10" db="EMBL/GenBank/DDBJ databases">
        <authorList>
            <person name="Chen Y."/>
            <person name="Dougan E. K."/>
            <person name="Chan C."/>
            <person name="Rhodes N."/>
            <person name="Thang M."/>
        </authorList>
    </citation>
    <scope>NUCLEOTIDE SEQUENCE</scope>
</reference>
<sequence>MRGGDLDKVAEESELGPRQSRAAAILCDVISFNASISSCERTSLWQPALALVRCMNLWFIQSSIISFNAVLSACDKAAQWRSLSQWSSIGFAHGFVADEVTSGSAVRGFGQAQHWRIANKLLGDGRSRMVRHNAIIFNSLVSGGSGMEDNHWEQAEGCLSHMEICAVVPTIITIGAAMDACEVQWHLVLHLFQDLARRELEKSDMTHKFAVSAASKGLLWDVGLILLAGMIASDVEQDVLSFSAAIASCQKRWKAGLEVLSYMSSKMVQKDAVTLSYAVTACAKGGFYLAEFDTLQALVLRLLQRGEASEGQRCQSPKTRLCSSRGAPERGGGEVSDVMLMLDAAIL</sequence>
<dbReference type="Proteomes" id="UP001152797">
    <property type="component" value="Unassembled WGS sequence"/>
</dbReference>
<dbReference type="PANTHER" id="PTHR47447:SF28">
    <property type="entry name" value="PENTACOTRIPEPTIDE-REPEAT REGION OF PRORP DOMAIN-CONTAINING PROTEIN"/>
    <property type="match status" value="1"/>
</dbReference>
<name>A0A9P1DFK7_9DINO</name>
<dbReference type="EMBL" id="CAMXCT020004399">
    <property type="protein sequence ID" value="CAL1162202.1"/>
    <property type="molecule type" value="Genomic_DNA"/>
</dbReference>